<sequence>MSAKALVTAANVLDAMGIGMIFISSLLSLRSWVVKVRMGTIHPAASQGHNPKTSYFLLACSIIAALNCILSMVAIGLSVSNGFDAVFDYYSPVISFVNTAVYVVLGVYLVLTLGYLAAFGFIYSDYVLPMSDSRYFWLLVACGALLALRMIYSFVAIFAAYYDGILLHFFLATVPEVLILVLLGGFSRTFSHIVTAREAASEKSEPIVDA</sequence>
<dbReference type="AlphaFoldDB" id="A0A433Q485"/>
<keyword evidence="1" id="KW-0812">Transmembrane</keyword>
<feature type="transmembrane region" description="Helical" evidence="1">
    <location>
        <begin position="165"/>
        <end position="186"/>
    </location>
</feature>
<evidence type="ECO:0000313" key="3">
    <source>
        <dbReference type="Proteomes" id="UP000274822"/>
    </source>
</evidence>
<protein>
    <submittedName>
        <fullName evidence="2">Uncharacterized protein</fullName>
    </submittedName>
</protein>
<proteinExistence type="predicted"/>
<feature type="transmembrane region" description="Helical" evidence="1">
    <location>
        <begin position="55"/>
        <end position="79"/>
    </location>
</feature>
<keyword evidence="1" id="KW-0472">Membrane</keyword>
<evidence type="ECO:0000256" key="1">
    <source>
        <dbReference type="SAM" id="Phobius"/>
    </source>
</evidence>
<keyword evidence="1" id="KW-1133">Transmembrane helix</keyword>
<feature type="transmembrane region" description="Helical" evidence="1">
    <location>
        <begin position="12"/>
        <end position="34"/>
    </location>
</feature>
<keyword evidence="3" id="KW-1185">Reference proteome</keyword>
<dbReference type="Proteomes" id="UP000274822">
    <property type="component" value="Unassembled WGS sequence"/>
</dbReference>
<gene>
    <name evidence="2" type="ORF">BC938DRAFT_473403</name>
</gene>
<reference evidence="2 3" key="1">
    <citation type="journal article" date="2018" name="New Phytol.">
        <title>Phylogenomics of Endogonaceae and evolution of mycorrhizas within Mucoromycota.</title>
        <authorList>
            <person name="Chang Y."/>
            <person name="Desiro A."/>
            <person name="Na H."/>
            <person name="Sandor L."/>
            <person name="Lipzen A."/>
            <person name="Clum A."/>
            <person name="Barry K."/>
            <person name="Grigoriev I.V."/>
            <person name="Martin F.M."/>
            <person name="Stajich J.E."/>
            <person name="Smith M.E."/>
            <person name="Bonito G."/>
            <person name="Spatafora J.W."/>
        </authorList>
    </citation>
    <scope>NUCLEOTIDE SEQUENCE [LARGE SCALE GENOMIC DNA]</scope>
    <source>
        <strain evidence="2 3">AD002</strain>
    </source>
</reference>
<feature type="transmembrane region" description="Helical" evidence="1">
    <location>
        <begin position="99"/>
        <end position="123"/>
    </location>
</feature>
<accession>A0A433Q485</accession>
<name>A0A433Q485_9FUNG</name>
<evidence type="ECO:0000313" key="2">
    <source>
        <dbReference type="EMBL" id="RUS24558.1"/>
    </source>
</evidence>
<comment type="caution">
    <text evidence="2">The sequence shown here is derived from an EMBL/GenBank/DDBJ whole genome shotgun (WGS) entry which is preliminary data.</text>
</comment>
<dbReference type="EMBL" id="RBNJ01015622">
    <property type="protein sequence ID" value="RUS24558.1"/>
    <property type="molecule type" value="Genomic_DNA"/>
</dbReference>
<feature type="transmembrane region" description="Helical" evidence="1">
    <location>
        <begin position="135"/>
        <end position="159"/>
    </location>
</feature>
<organism evidence="2 3">
    <name type="scientific">Jimgerdemannia flammicorona</name>
    <dbReference type="NCBI Taxonomy" id="994334"/>
    <lineage>
        <taxon>Eukaryota</taxon>
        <taxon>Fungi</taxon>
        <taxon>Fungi incertae sedis</taxon>
        <taxon>Mucoromycota</taxon>
        <taxon>Mucoromycotina</taxon>
        <taxon>Endogonomycetes</taxon>
        <taxon>Endogonales</taxon>
        <taxon>Endogonaceae</taxon>
        <taxon>Jimgerdemannia</taxon>
    </lineage>
</organism>